<dbReference type="Proteomes" id="UP000199223">
    <property type="component" value="Unassembled WGS sequence"/>
</dbReference>
<gene>
    <name evidence="1" type="ORF">SAMN04488058_10597</name>
</gene>
<accession>A0A1H6XIU5</accession>
<organism evidence="1 2">
    <name type="scientific">Deinococcus reticulitermitis</name>
    <dbReference type="NCBI Taxonomy" id="856736"/>
    <lineage>
        <taxon>Bacteria</taxon>
        <taxon>Thermotogati</taxon>
        <taxon>Deinococcota</taxon>
        <taxon>Deinococci</taxon>
        <taxon>Deinococcales</taxon>
        <taxon>Deinococcaceae</taxon>
        <taxon>Deinococcus</taxon>
    </lineage>
</organism>
<name>A0A1H6XIU5_9DEIO</name>
<dbReference type="AlphaFoldDB" id="A0A1H6XIU5"/>
<protein>
    <submittedName>
        <fullName evidence="1">Uncharacterized protein</fullName>
    </submittedName>
</protein>
<dbReference type="STRING" id="856736.SAMN04488058_10597"/>
<dbReference type="RefSeq" id="WP_245745313.1">
    <property type="nucleotide sequence ID" value="NZ_FNZA01000005.1"/>
</dbReference>
<sequence length="142" mass="15736">MSDSRHGQPPGSQPPSDHSVQDLLRELFPETHRELFGERHPGRPPTLGLYPVADGRLALVHGDQLAEFTPVSPRGASALHCDLCHHTRSRSEAQLYRVRVGERRTRYLTLCAPTAPCQGRAGPRALASLADRIFPIEPVYND</sequence>
<keyword evidence="2" id="KW-1185">Reference proteome</keyword>
<evidence type="ECO:0000313" key="2">
    <source>
        <dbReference type="Proteomes" id="UP000199223"/>
    </source>
</evidence>
<reference evidence="2" key="1">
    <citation type="submission" date="2016-10" db="EMBL/GenBank/DDBJ databases">
        <authorList>
            <person name="Varghese N."/>
            <person name="Submissions S."/>
        </authorList>
    </citation>
    <scope>NUCLEOTIDE SEQUENCE [LARGE SCALE GENOMIC DNA]</scope>
    <source>
        <strain evidence="2">CGMCC 1.10218</strain>
    </source>
</reference>
<dbReference type="EMBL" id="FNZA01000005">
    <property type="protein sequence ID" value="SEJ24505.1"/>
    <property type="molecule type" value="Genomic_DNA"/>
</dbReference>
<proteinExistence type="predicted"/>
<evidence type="ECO:0000313" key="1">
    <source>
        <dbReference type="EMBL" id="SEJ24505.1"/>
    </source>
</evidence>